<feature type="compositionally biased region" description="Basic and acidic residues" evidence="1">
    <location>
        <begin position="11"/>
        <end position="21"/>
    </location>
</feature>
<feature type="region of interest" description="Disordered" evidence="1">
    <location>
        <begin position="340"/>
        <end position="472"/>
    </location>
</feature>
<proteinExistence type="predicted"/>
<feature type="compositionally biased region" description="Polar residues" evidence="1">
    <location>
        <begin position="37"/>
        <end position="48"/>
    </location>
</feature>
<feature type="compositionally biased region" description="Polar residues" evidence="1">
    <location>
        <begin position="426"/>
        <end position="444"/>
    </location>
</feature>
<evidence type="ECO:0000313" key="3">
    <source>
        <dbReference type="EMBL" id="CAD9827316.1"/>
    </source>
</evidence>
<dbReference type="Pfam" id="PF20710">
    <property type="entry name" value="DUF6824"/>
    <property type="match status" value="1"/>
</dbReference>
<gene>
    <name evidence="3" type="ORF">ASEP1449_LOCUS19150</name>
</gene>
<feature type="region of interest" description="Disordered" evidence="1">
    <location>
        <begin position="1"/>
        <end position="48"/>
    </location>
</feature>
<dbReference type="InterPro" id="IPR049227">
    <property type="entry name" value="DUF6824"/>
</dbReference>
<feature type="compositionally biased region" description="Polar residues" evidence="1">
    <location>
        <begin position="395"/>
        <end position="416"/>
    </location>
</feature>
<feature type="compositionally biased region" description="Pro residues" evidence="1">
    <location>
        <begin position="149"/>
        <end position="162"/>
    </location>
</feature>
<organism evidence="3">
    <name type="scientific">Attheya septentrionalis</name>
    <dbReference type="NCBI Taxonomy" id="420275"/>
    <lineage>
        <taxon>Eukaryota</taxon>
        <taxon>Sar</taxon>
        <taxon>Stramenopiles</taxon>
        <taxon>Ochrophyta</taxon>
        <taxon>Bacillariophyta</taxon>
        <taxon>Coscinodiscophyceae</taxon>
        <taxon>Chaetocerotophycidae</taxon>
        <taxon>Chaetocerotales</taxon>
        <taxon>Attheyaceae</taxon>
        <taxon>Attheya</taxon>
    </lineage>
</organism>
<reference evidence="3" key="1">
    <citation type="submission" date="2021-01" db="EMBL/GenBank/DDBJ databases">
        <authorList>
            <person name="Corre E."/>
            <person name="Pelletier E."/>
            <person name="Niang G."/>
            <person name="Scheremetjew M."/>
            <person name="Finn R."/>
            <person name="Kale V."/>
            <person name="Holt S."/>
            <person name="Cochrane G."/>
            <person name="Meng A."/>
            <person name="Brown T."/>
            <person name="Cohen L."/>
        </authorList>
    </citation>
    <scope>NUCLEOTIDE SEQUENCE</scope>
    <source>
        <strain evidence="3">CCMP2084</strain>
    </source>
</reference>
<evidence type="ECO:0000259" key="2">
    <source>
        <dbReference type="Pfam" id="PF20710"/>
    </source>
</evidence>
<dbReference type="EMBL" id="HBHQ01028238">
    <property type="protein sequence ID" value="CAD9827316.1"/>
    <property type="molecule type" value="Transcribed_RNA"/>
</dbReference>
<feature type="domain" description="DUF6824" evidence="2">
    <location>
        <begin position="239"/>
        <end position="322"/>
    </location>
</feature>
<feature type="region of interest" description="Disordered" evidence="1">
    <location>
        <begin position="132"/>
        <end position="175"/>
    </location>
</feature>
<sequence>MQSAGVSFAESQDHDEPKTETSRTQTNEGETYELHRSYSSSPRIESVTSSAFRRPYRHAYYNEHTDQYRVLSSHEEMFGHEAMYDGHTTDPMERDRTRAESPTHFLEASFSNSLSPLAYHMDPERQQYLTNITPSTGVPSFDSAHSPSKRPPPPPSLLPPALPTSGFSTPTRSNLRHVRNDSNESEYFLRYQQSEGYDTQYLSLDAPSFVTEVTIEDHPPPAKKKLKKAEIPSEVTANDVLCGRGGIANSHSGNKYFREVVKKHQDAYLSAKKREKPEIAGNIVHLIRQRGGRFLGKDKDTGKWVDSGFEKARDKASQALREGAPEIRIRKWEEARATAAALQNSTEKKKDKATTKHYSTVETRQDQEKVRVSIQEEPETKTPPPKKLSAERPDTSANSVTPSSTERRPQTTSIIKTQLRYPPTTSPSLLNQRESGTPPTTVWFNSPEDKDLYESAFSPPPSKIPKRKSPDN</sequence>
<name>A0A7S2XWV5_9STRA</name>
<accession>A0A7S2XWV5</accession>
<dbReference type="AlphaFoldDB" id="A0A7S2XWV5"/>
<protein>
    <recommendedName>
        <fullName evidence="2">DUF6824 domain-containing protein</fullName>
    </recommendedName>
</protein>
<evidence type="ECO:0000256" key="1">
    <source>
        <dbReference type="SAM" id="MobiDB-lite"/>
    </source>
</evidence>